<evidence type="ECO:0000256" key="1">
    <source>
        <dbReference type="SAM" id="MobiDB-lite"/>
    </source>
</evidence>
<dbReference type="HOGENOM" id="CLU_002101_0_0_1"/>
<feature type="region of interest" description="Disordered" evidence="1">
    <location>
        <begin position="1"/>
        <end position="22"/>
    </location>
</feature>
<sequence>MPISPAHSRAETPQPSPFHSANRTDEDVNLILTVDRTLADLESILSIVNQAILSFSPTIPLAFTHPPGEGSTPYLFPSEIPMEPNTGSLQLNPCFQANSSVLAHERSMYYFLGLLDSYKALDVPAVANVHSRIRTLILGEISRICDTKGREWDAQRSGLSNVNVGATQMMYRGLPRVHVICDRFFRRPLLNIDPSLAAACHLALTLALLCKVSRKKCNYVLACLRFIINRLLQKVHDPFIRLDSLPRDVRTLLRRFDLDPVVTAYLCCPACHCLYKEDELSKGAFCTYKAFPESAPCGAALFEVRSIGGKEHIVAIRKYLHQDFKSWHARLLSRPDIEAAIDKAMKSARDVPYHDANRVVHDILESDIVQRFLGPDKKRFLDAPEGELRFIWGFGFDGFDPHHAKPGRAGISTNGLYVILMSLPPELRLQQDNMFLAGAISGKPTLDEINHYSKLVVDDMLEFWEPGVYFSRTASRPRGRLSLGALLPMICDLLAARQISGFPSPTATYLCSVCEITQDEIENLDKDTWTPRTHEKHCKKAQRWLVLPDAEARKRFIKDGGVRWTEFLRLPYWRPNLFTVLESMHAHNLRNLRHHIWVTWGMSSTSASGDGRLWFRKDPPSCPQKANPTAWKNKTEVLRTGSVDELKSQPYPVLWHLCHDLDLRRAGSKKMLVRNLVIWRDALPRGPEGLPVFHFRHDSASGNATPELPHPPRSTSSAGTVRHAEHLAPSNDQDDDQGDRMSIDAQEGDPHMLDEIDAQLLAEMPFLASRTESQAGEVAMDVDDVEQAPEPRAGGPSDGKYASLVNPTLLASIPDEKLENAESRLRRGLKLGSITRPVLQKMCLMRGLPVLTDAGKPATKNILSGMLERWRDENGGVDEQNGSDVRASVVLGVDVLTEIWDDQSRTVLPSTISPAPKKIGSRTGTLKADQWRSLGTIHLVITLVRLWAFSDARKVRMLENYMHLVSSVQLANLRHTSPQIINSYDEHYMSYLHGFLELYKEAPLMPTNHLAAHYGEFMEGFGPSPAWRGWALERFNHMLQGVPTNAKSGELELTMMHHSSRAANVRPLLKSGQLPSELSELEPEFDKAFRSDFRGTRMSDLLGIGDAAKMQVKEIEGKATFRNPMIKELLVAHVNGDLEALN</sequence>
<feature type="region of interest" description="Disordered" evidence="1">
    <location>
        <begin position="694"/>
        <end position="721"/>
    </location>
</feature>
<gene>
    <name evidence="2" type="ORF">FOMPIDRAFT_93843</name>
</gene>
<dbReference type="EMBL" id="KE504287">
    <property type="protein sequence ID" value="EPS93267.1"/>
    <property type="molecule type" value="Genomic_DNA"/>
</dbReference>
<organism evidence="2 3">
    <name type="scientific">Fomitopsis schrenkii</name>
    <name type="common">Brown rot fungus</name>
    <dbReference type="NCBI Taxonomy" id="2126942"/>
    <lineage>
        <taxon>Eukaryota</taxon>
        <taxon>Fungi</taxon>
        <taxon>Dikarya</taxon>
        <taxon>Basidiomycota</taxon>
        <taxon>Agaricomycotina</taxon>
        <taxon>Agaricomycetes</taxon>
        <taxon>Polyporales</taxon>
        <taxon>Fomitopsis</taxon>
    </lineage>
</organism>
<dbReference type="eggNOG" id="ENOG502RUZF">
    <property type="taxonomic scope" value="Eukaryota"/>
</dbReference>
<dbReference type="Proteomes" id="UP000015241">
    <property type="component" value="Unassembled WGS sequence"/>
</dbReference>
<name>S8DKI1_FOMSC</name>
<feature type="non-terminal residue" evidence="2">
    <location>
        <position position="1142"/>
    </location>
</feature>
<dbReference type="InParanoid" id="S8DKI1"/>
<keyword evidence="3" id="KW-1185">Reference proteome</keyword>
<dbReference type="STRING" id="743788.S8DKI1"/>
<dbReference type="OrthoDB" id="3039677at2759"/>
<dbReference type="AlphaFoldDB" id="S8DKI1"/>
<accession>S8DKI1</accession>
<dbReference type="PANTHER" id="PTHR46579:SF2">
    <property type="entry name" value="C2H2-TYPE DOMAIN-CONTAINING PROTEIN"/>
    <property type="match status" value="1"/>
</dbReference>
<evidence type="ECO:0000313" key="2">
    <source>
        <dbReference type="EMBL" id="EPS93267.1"/>
    </source>
</evidence>
<reference evidence="2 3" key="1">
    <citation type="journal article" date="2012" name="Science">
        <title>The Paleozoic origin of enzymatic lignin decomposition reconstructed from 31 fungal genomes.</title>
        <authorList>
            <person name="Floudas D."/>
            <person name="Binder M."/>
            <person name="Riley R."/>
            <person name="Barry K."/>
            <person name="Blanchette R.A."/>
            <person name="Henrissat B."/>
            <person name="Martinez A.T."/>
            <person name="Otillar R."/>
            <person name="Spatafora J.W."/>
            <person name="Yadav J.S."/>
            <person name="Aerts A."/>
            <person name="Benoit I."/>
            <person name="Boyd A."/>
            <person name="Carlson A."/>
            <person name="Copeland A."/>
            <person name="Coutinho P.M."/>
            <person name="de Vries R.P."/>
            <person name="Ferreira P."/>
            <person name="Findley K."/>
            <person name="Foster B."/>
            <person name="Gaskell J."/>
            <person name="Glotzer D."/>
            <person name="Gorecki P."/>
            <person name="Heitman J."/>
            <person name="Hesse C."/>
            <person name="Hori C."/>
            <person name="Igarashi K."/>
            <person name="Jurgens J.A."/>
            <person name="Kallen N."/>
            <person name="Kersten P."/>
            <person name="Kohler A."/>
            <person name="Kuees U."/>
            <person name="Kumar T.K.A."/>
            <person name="Kuo A."/>
            <person name="LaButti K."/>
            <person name="Larrondo L.F."/>
            <person name="Lindquist E."/>
            <person name="Ling A."/>
            <person name="Lombard V."/>
            <person name="Lucas S."/>
            <person name="Lundell T."/>
            <person name="Martin R."/>
            <person name="McLaughlin D.J."/>
            <person name="Morgenstern I."/>
            <person name="Morin E."/>
            <person name="Murat C."/>
            <person name="Nagy L.G."/>
            <person name="Nolan M."/>
            <person name="Ohm R.A."/>
            <person name="Patyshakuliyeva A."/>
            <person name="Rokas A."/>
            <person name="Ruiz-Duenas F.J."/>
            <person name="Sabat G."/>
            <person name="Salamov A."/>
            <person name="Samejima M."/>
            <person name="Schmutz J."/>
            <person name="Slot J.C."/>
            <person name="St John F."/>
            <person name="Stenlid J."/>
            <person name="Sun H."/>
            <person name="Sun S."/>
            <person name="Syed K."/>
            <person name="Tsang A."/>
            <person name="Wiebenga A."/>
            <person name="Young D."/>
            <person name="Pisabarro A."/>
            <person name="Eastwood D.C."/>
            <person name="Martin F."/>
            <person name="Cullen D."/>
            <person name="Grigoriev I.V."/>
            <person name="Hibbett D.S."/>
        </authorList>
    </citation>
    <scope>NUCLEOTIDE SEQUENCE</scope>
    <source>
        <strain evidence="3">FP-58527</strain>
    </source>
</reference>
<feature type="compositionally biased region" description="Polar residues" evidence="1">
    <location>
        <begin position="11"/>
        <end position="21"/>
    </location>
</feature>
<protein>
    <recommendedName>
        <fullName evidence="4">SAP domain-containing protein</fullName>
    </recommendedName>
</protein>
<evidence type="ECO:0000313" key="3">
    <source>
        <dbReference type="Proteomes" id="UP000015241"/>
    </source>
</evidence>
<proteinExistence type="predicted"/>
<evidence type="ECO:0008006" key="4">
    <source>
        <dbReference type="Google" id="ProtNLM"/>
    </source>
</evidence>
<dbReference type="PANTHER" id="PTHR46579">
    <property type="entry name" value="F5/8 TYPE C DOMAIN-CONTAINING PROTEIN-RELATED"/>
    <property type="match status" value="1"/>
</dbReference>